<dbReference type="OrthoDB" id="5853397at2759"/>
<proteinExistence type="predicted"/>
<gene>
    <name evidence="2" type="ORF">CVT25_003185</name>
</gene>
<evidence type="ECO:0000313" key="3">
    <source>
        <dbReference type="Proteomes" id="UP000283269"/>
    </source>
</evidence>
<feature type="domain" description="RAI1-like" evidence="1">
    <location>
        <begin position="3"/>
        <end position="48"/>
    </location>
</feature>
<name>A0A409XEY1_PSICY</name>
<comment type="caution">
    <text evidence="2">The sequence shown here is derived from an EMBL/GenBank/DDBJ whole genome shotgun (WGS) entry which is preliminary data.</text>
</comment>
<dbReference type="Proteomes" id="UP000283269">
    <property type="component" value="Unassembled WGS sequence"/>
</dbReference>
<organism evidence="2 3">
    <name type="scientific">Psilocybe cyanescens</name>
    <dbReference type="NCBI Taxonomy" id="93625"/>
    <lineage>
        <taxon>Eukaryota</taxon>
        <taxon>Fungi</taxon>
        <taxon>Dikarya</taxon>
        <taxon>Basidiomycota</taxon>
        <taxon>Agaricomycotina</taxon>
        <taxon>Agaricomycetes</taxon>
        <taxon>Agaricomycetidae</taxon>
        <taxon>Agaricales</taxon>
        <taxon>Agaricineae</taxon>
        <taxon>Strophariaceae</taxon>
        <taxon>Psilocybe</taxon>
    </lineage>
</organism>
<reference evidence="2 3" key="1">
    <citation type="journal article" date="2018" name="Evol. Lett.">
        <title>Horizontal gene cluster transfer increased hallucinogenic mushroom diversity.</title>
        <authorList>
            <person name="Reynolds H.T."/>
            <person name="Vijayakumar V."/>
            <person name="Gluck-Thaler E."/>
            <person name="Korotkin H.B."/>
            <person name="Matheny P.B."/>
            <person name="Slot J.C."/>
        </authorList>
    </citation>
    <scope>NUCLEOTIDE SEQUENCE [LARGE SCALE GENOMIC DNA]</scope>
    <source>
        <strain evidence="2 3">2631</strain>
    </source>
</reference>
<dbReference type="EMBL" id="NHYD01001903">
    <property type="protein sequence ID" value="PPQ89348.1"/>
    <property type="molecule type" value="Genomic_DNA"/>
</dbReference>
<evidence type="ECO:0000313" key="2">
    <source>
        <dbReference type="EMBL" id="PPQ89348.1"/>
    </source>
</evidence>
<dbReference type="InterPro" id="IPR013961">
    <property type="entry name" value="RAI1"/>
</dbReference>
<keyword evidence="3" id="KW-1185">Reference proteome</keyword>
<accession>A0A409XEY1</accession>
<sequence length="64" mass="7587">MGKHDNYVELNTSNVIYSEQDEQRFKRKLLKFYFQSHLLGVPEITYATTLRDATDALLIPRRKL</sequence>
<evidence type="ECO:0000259" key="1">
    <source>
        <dbReference type="Pfam" id="PF08652"/>
    </source>
</evidence>
<dbReference type="Pfam" id="PF08652">
    <property type="entry name" value="RAI1"/>
    <property type="match status" value="1"/>
</dbReference>
<dbReference type="InParanoid" id="A0A409XEY1"/>
<protein>
    <recommendedName>
        <fullName evidence="1">RAI1-like domain-containing protein</fullName>
    </recommendedName>
</protein>
<dbReference type="AlphaFoldDB" id="A0A409XEY1"/>